<feature type="region of interest" description="Disordered" evidence="1">
    <location>
        <begin position="193"/>
        <end position="214"/>
    </location>
</feature>
<gene>
    <name evidence="2" type="ORF">HAND00432_LOCUS16586</name>
</gene>
<proteinExistence type="predicted"/>
<dbReference type="EMBL" id="HBFX01027410">
    <property type="protein sequence ID" value="CAD8964059.1"/>
    <property type="molecule type" value="Transcribed_RNA"/>
</dbReference>
<dbReference type="AlphaFoldDB" id="A0A7S1H2Z0"/>
<feature type="region of interest" description="Disordered" evidence="1">
    <location>
        <begin position="1"/>
        <end position="20"/>
    </location>
</feature>
<reference evidence="2" key="1">
    <citation type="submission" date="2021-01" db="EMBL/GenBank/DDBJ databases">
        <authorList>
            <person name="Corre E."/>
            <person name="Pelletier E."/>
            <person name="Niang G."/>
            <person name="Scheremetjew M."/>
            <person name="Finn R."/>
            <person name="Kale V."/>
            <person name="Holt S."/>
            <person name="Cochrane G."/>
            <person name="Meng A."/>
            <person name="Brown T."/>
            <person name="Cohen L."/>
        </authorList>
    </citation>
    <scope>NUCLEOTIDE SEQUENCE</scope>
    <source>
        <strain evidence="2">CCMP644</strain>
    </source>
</reference>
<evidence type="ECO:0000313" key="2">
    <source>
        <dbReference type="EMBL" id="CAD8964059.1"/>
    </source>
</evidence>
<organism evidence="2">
    <name type="scientific">Hemiselmis andersenii</name>
    <name type="common">Cryptophyte alga</name>
    <dbReference type="NCBI Taxonomy" id="464988"/>
    <lineage>
        <taxon>Eukaryota</taxon>
        <taxon>Cryptophyceae</taxon>
        <taxon>Cryptomonadales</taxon>
        <taxon>Hemiselmidaceae</taxon>
        <taxon>Hemiselmis</taxon>
    </lineage>
</organism>
<protein>
    <submittedName>
        <fullName evidence="2">Uncharacterized protein</fullName>
    </submittedName>
</protein>
<accession>A0A7S1H2Z0</accession>
<sequence length="230" mass="24099">MGKGLKGKGEPRAKKARHQLTEEEAVAIFNLRPKATKDGNQRRGSMTHCKIIAPKYGVTPKTVRDIWNGRTWWSATKQYWSKEEKARRAFQIMPDSFPPPQAAAQSGALGVGQAVHPASLMIPGVGMPPQPQDRPPMFPPGLVARGLPYVSFQGGGAYPGGMMGGMQGAAMPRQLLQPADAAKLAKQLISAPTAAGGEECPSPTQAGGAGGQASAGLSHFGQGGLGYGPY</sequence>
<name>A0A7S1H2Z0_HEMAN</name>
<evidence type="ECO:0000256" key="1">
    <source>
        <dbReference type="SAM" id="MobiDB-lite"/>
    </source>
</evidence>